<organism evidence="2 3">
    <name type="scientific">Evansella alkalicola</name>
    <dbReference type="NCBI Taxonomy" id="745819"/>
    <lineage>
        <taxon>Bacteria</taxon>
        <taxon>Bacillati</taxon>
        <taxon>Bacillota</taxon>
        <taxon>Bacilli</taxon>
        <taxon>Bacillales</taxon>
        <taxon>Bacillaceae</taxon>
        <taxon>Evansella</taxon>
    </lineage>
</organism>
<evidence type="ECO:0000256" key="1">
    <source>
        <dbReference type="SAM" id="MobiDB-lite"/>
    </source>
</evidence>
<protein>
    <submittedName>
        <fullName evidence="2">Uncharacterized protein</fullName>
    </submittedName>
</protein>
<dbReference type="RefSeq" id="WP_088074769.1">
    <property type="nucleotide sequence ID" value="NZ_JAHQCR010000053.1"/>
</dbReference>
<reference evidence="2 3" key="1">
    <citation type="submission" date="2021-06" db="EMBL/GenBank/DDBJ databases">
        <title>Bacillus sp. RD4P76, an endophyte from a halophyte.</title>
        <authorList>
            <person name="Sun J.-Q."/>
        </authorList>
    </citation>
    <scope>NUCLEOTIDE SEQUENCE [LARGE SCALE GENOMIC DNA]</scope>
    <source>
        <strain evidence="2 3">JCM 17098</strain>
    </source>
</reference>
<evidence type="ECO:0000313" key="3">
    <source>
        <dbReference type="Proteomes" id="UP000790580"/>
    </source>
</evidence>
<proteinExistence type="predicted"/>
<feature type="compositionally biased region" description="Polar residues" evidence="1">
    <location>
        <begin position="32"/>
        <end position="50"/>
    </location>
</feature>
<sequence length="166" mass="18827">MGHILSKVLLFSAILMLGFIFGVVYSNHVGGSSSDQWTEGNRTSGNTVSTVEDVDDKTEDLRESQEEASSIYPGFILKTNEESNSNQKAEESELKIEMEDEEHRVVYDQEMESIRNDLLKDIDVQRDLLEKQRHVNHTGGLFSEMGIKTTDAFEGVFKRLFSMVSR</sequence>
<feature type="region of interest" description="Disordered" evidence="1">
    <location>
        <begin position="32"/>
        <end position="68"/>
    </location>
</feature>
<keyword evidence="3" id="KW-1185">Reference proteome</keyword>
<accession>A0ABS6JZJ8</accession>
<comment type="caution">
    <text evidence="2">The sequence shown here is derived from an EMBL/GenBank/DDBJ whole genome shotgun (WGS) entry which is preliminary data.</text>
</comment>
<evidence type="ECO:0000313" key="2">
    <source>
        <dbReference type="EMBL" id="MBU9722520.1"/>
    </source>
</evidence>
<gene>
    <name evidence="2" type="ORF">KS407_13880</name>
</gene>
<name>A0ABS6JZJ8_9BACI</name>
<dbReference type="EMBL" id="JAHQCR010000053">
    <property type="protein sequence ID" value="MBU9722520.1"/>
    <property type="molecule type" value="Genomic_DNA"/>
</dbReference>
<dbReference type="Proteomes" id="UP000790580">
    <property type="component" value="Unassembled WGS sequence"/>
</dbReference>